<dbReference type="PANTHER" id="PTHR23310">
    <property type="entry name" value="ACYL-COA-BINDING PROTEIN, ACBP"/>
    <property type="match status" value="1"/>
</dbReference>
<protein>
    <recommendedName>
        <fullName evidence="5">ACB domain-containing protein</fullName>
    </recommendedName>
</protein>
<evidence type="ECO:0000256" key="4">
    <source>
        <dbReference type="SAM" id="Phobius"/>
    </source>
</evidence>
<dbReference type="InterPro" id="IPR000582">
    <property type="entry name" value="Acyl-CoA-binding_protein"/>
</dbReference>
<accession>A0A7S1V0B2</accession>
<evidence type="ECO:0000313" key="6">
    <source>
        <dbReference type="EMBL" id="CAD9282177.1"/>
    </source>
</evidence>
<dbReference type="Gene3D" id="1.20.80.10">
    <property type="match status" value="1"/>
</dbReference>
<keyword evidence="4" id="KW-0472">Membrane</keyword>
<feature type="compositionally biased region" description="Polar residues" evidence="3">
    <location>
        <begin position="95"/>
        <end position="109"/>
    </location>
</feature>
<dbReference type="GO" id="GO:0006631">
    <property type="term" value="P:fatty acid metabolic process"/>
    <property type="evidence" value="ECO:0007669"/>
    <property type="project" value="TreeGrafter"/>
</dbReference>
<evidence type="ECO:0000256" key="3">
    <source>
        <dbReference type="SAM" id="MobiDB-lite"/>
    </source>
</evidence>
<feature type="transmembrane region" description="Helical" evidence="4">
    <location>
        <begin position="271"/>
        <end position="291"/>
    </location>
</feature>
<dbReference type="PANTHER" id="PTHR23310:SF62">
    <property type="entry name" value="ACYL-COA BINDING PROTEIN 1, ISOFORM A"/>
    <property type="match status" value="1"/>
</dbReference>
<keyword evidence="4" id="KW-0812">Transmembrane</keyword>
<reference evidence="6" key="1">
    <citation type="submission" date="2021-01" db="EMBL/GenBank/DDBJ databases">
        <authorList>
            <person name="Corre E."/>
            <person name="Pelletier E."/>
            <person name="Niang G."/>
            <person name="Scheremetjew M."/>
            <person name="Finn R."/>
            <person name="Kale V."/>
            <person name="Holt S."/>
            <person name="Cochrane G."/>
            <person name="Meng A."/>
            <person name="Brown T."/>
            <person name="Cohen L."/>
        </authorList>
    </citation>
    <scope>NUCLEOTIDE SEQUENCE</scope>
    <source>
        <strain evidence="6">CCMP 410</strain>
    </source>
</reference>
<feature type="compositionally biased region" description="Low complexity" evidence="3">
    <location>
        <begin position="110"/>
        <end position="121"/>
    </location>
</feature>
<proteinExistence type="inferred from homology"/>
<sequence length="351" mass="38563">MSNNEIVASFKAKVTFMKSWRPDSPPSNRDRLELYALHKQSVSGDAPTSAASNSTPVGEKAKLQAWKSKRGIPQEQAMLAYIAEADRQIRVYGSTAANPQTPHSTLNGNTAERPSAPATPTTPRGLAALPLLCAASAESRSAYVRRLQQTSAPMGWWQRQEALTARPGTLGSLPEAILLSLASLVEFLSLNFQSSLSAWQSFWWPTHNVLLCLWMQLILLSSIAGSSWQLLCTVLWGSQRTGISLSIVWEEEIRPSTQAIHTLCEPHHPSIAVRLVGLFVLPYTFLVEMFCDGIVSGLTGGSLLAESIVHIFIVVVSWWYWFLVVPWLAGCMLFAAFWSGFCFALIDLAGV</sequence>
<dbReference type="AlphaFoldDB" id="A0A7S1V0B2"/>
<dbReference type="GO" id="GO:0000062">
    <property type="term" value="F:fatty-acyl-CoA binding"/>
    <property type="evidence" value="ECO:0007669"/>
    <property type="project" value="InterPro"/>
</dbReference>
<dbReference type="SUPFAM" id="SSF47027">
    <property type="entry name" value="Acyl-CoA binding protein"/>
    <property type="match status" value="1"/>
</dbReference>
<evidence type="ECO:0000259" key="5">
    <source>
        <dbReference type="PROSITE" id="PS51228"/>
    </source>
</evidence>
<feature type="domain" description="ACB" evidence="5">
    <location>
        <begin position="6"/>
        <end position="94"/>
    </location>
</feature>
<evidence type="ECO:0000256" key="2">
    <source>
        <dbReference type="ARBA" id="ARBA00023121"/>
    </source>
</evidence>
<feature type="transmembrane region" description="Helical" evidence="4">
    <location>
        <begin position="327"/>
        <end position="346"/>
    </location>
</feature>
<dbReference type="PROSITE" id="PS51228">
    <property type="entry name" value="ACB_2"/>
    <property type="match status" value="1"/>
</dbReference>
<name>A0A7S1V0B2_9STRA</name>
<dbReference type="EMBL" id="HBGK01021696">
    <property type="protein sequence ID" value="CAD9282177.1"/>
    <property type="molecule type" value="Transcribed_RNA"/>
</dbReference>
<dbReference type="Pfam" id="PF00887">
    <property type="entry name" value="ACBP"/>
    <property type="match status" value="1"/>
</dbReference>
<organism evidence="6">
    <name type="scientific">Grammatophora oceanica</name>
    <dbReference type="NCBI Taxonomy" id="210454"/>
    <lineage>
        <taxon>Eukaryota</taxon>
        <taxon>Sar</taxon>
        <taxon>Stramenopiles</taxon>
        <taxon>Ochrophyta</taxon>
        <taxon>Bacillariophyta</taxon>
        <taxon>Fragilariophyceae</taxon>
        <taxon>Fragilariophycidae</taxon>
        <taxon>Rhabdonematales</taxon>
        <taxon>Grammatophoraceae</taxon>
        <taxon>Grammatophora</taxon>
    </lineage>
</organism>
<evidence type="ECO:0000256" key="1">
    <source>
        <dbReference type="ARBA" id="ARBA00005567"/>
    </source>
</evidence>
<gene>
    <name evidence="6" type="ORF">GOCE00092_LOCUS11088</name>
</gene>
<dbReference type="InterPro" id="IPR014352">
    <property type="entry name" value="FERM/acyl-CoA-bd_prot_sf"/>
</dbReference>
<feature type="region of interest" description="Disordered" evidence="3">
    <location>
        <begin position="95"/>
        <end position="121"/>
    </location>
</feature>
<feature type="transmembrane region" description="Helical" evidence="4">
    <location>
        <begin position="303"/>
        <end position="321"/>
    </location>
</feature>
<keyword evidence="4" id="KW-1133">Transmembrane helix</keyword>
<keyword evidence="2" id="KW-0446">Lipid-binding</keyword>
<dbReference type="PRINTS" id="PR00689">
    <property type="entry name" value="ACOABINDINGP"/>
</dbReference>
<comment type="similarity">
    <text evidence="1">Belongs to the ACBP family.</text>
</comment>
<dbReference type="InterPro" id="IPR035984">
    <property type="entry name" value="Acyl-CoA-binding_sf"/>
</dbReference>